<dbReference type="EMBL" id="CP123751">
    <property type="protein sequence ID" value="WHQ79901.1"/>
    <property type="molecule type" value="Genomic_DNA"/>
</dbReference>
<reference evidence="4" key="1">
    <citation type="submission" date="2023-04" db="EMBL/GenBank/DDBJ databases">
        <title>Four porcine-derived lactic acid bacteria strains analyses and their evaluation as potential probiotics based on genomics.</title>
        <authorList>
            <person name="Niu D."/>
        </authorList>
    </citation>
    <scope>NUCLEOTIDE SEQUENCE</scope>
    <source>
        <strain evidence="4">ZSB1</strain>
    </source>
</reference>
<organism evidence="4 5">
    <name type="scientific">Ligilactobacillus animalis</name>
    <dbReference type="NCBI Taxonomy" id="1605"/>
    <lineage>
        <taxon>Bacteria</taxon>
        <taxon>Bacillati</taxon>
        <taxon>Bacillota</taxon>
        <taxon>Bacilli</taxon>
        <taxon>Lactobacillales</taxon>
        <taxon>Lactobacillaceae</taxon>
        <taxon>Ligilactobacillus</taxon>
    </lineage>
</organism>
<evidence type="ECO:0000313" key="4">
    <source>
        <dbReference type="EMBL" id="WHQ79901.1"/>
    </source>
</evidence>
<keyword evidence="2" id="KW-0472">Membrane</keyword>
<gene>
    <name evidence="4" type="ORF">QFF56_08100</name>
</gene>
<feature type="compositionally biased region" description="Low complexity" evidence="1">
    <location>
        <begin position="50"/>
        <end position="92"/>
    </location>
</feature>
<feature type="compositionally biased region" description="Low complexity" evidence="1">
    <location>
        <begin position="235"/>
        <end position="275"/>
    </location>
</feature>
<feature type="compositionally biased region" description="Low complexity" evidence="1">
    <location>
        <begin position="33"/>
        <end position="42"/>
    </location>
</feature>
<accession>A0AAJ6FXQ2</accession>
<proteinExistence type="predicted"/>
<keyword evidence="2" id="KW-1133">Transmembrane helix</keyword>
<evidence type="ECO:0000256" key="1">
    <source>
        <dbReference type="SAM" id="MobiDB-lite"/>
    </source>
</evidence>
<sequence length="281" mass="32038">MENKFCSNCGQQLEAGAKFCPQCGATQNVAPSNQGQTVNQQPQTPPVQPKPQSYQQAPQQPNMQQGYQQQVPPTGQQPYQQQVPPTGQYQQMPPQPGMQERVKEDLNRFKNQVPGQAGAQPELGFIDSMKYCLANIFDFMTPESRKSVFWWNFLGAALIMTIGIVIMFIPIVGVLVYSIAQVGLWIGIYAAAARRMRYIGKSPWLIIVPFYRVYLLIIDKPQPYMGQPMYQQPNQMQQPYQQQNYGQQPQYMNQQQAPQQLVQNQHQPQQVPSQKPNDDQN</sequence>
<dbReference type="RefSeq" id="WP_283534595.1">
    <property type="nucleotide sequence ID" value="NZ_CP123751.1"/>
</dbReference>
<dbReference type="AlphaFoldDB" id="A0AAJ6FXQ2"/>
<evidence type="ECO:0000256" key="2">
    <source>
        <dbReference type="SAM" id="Phobius"/>
    </source>
</evidence>
<protein>
    <submittedName>
        <fullName evidence="4">Zinc-ribbon domain-containing protein</fullName>
    </submittedName>
</protein>
<evidence type="ECO:0000313" key="5">
    <source>
        <dbReference type="Proteomes" id="UP001238155"/>
    </source>
</evidence>
<feature type="transmembrane region" description="Helical" evidence="2">
    <location>
        <begin position="149"/>
        <end position="169"/>
    </location>
</feature>
<dbReference type="InterPro" id="IPR026870">
    <property type="entry name" value="Zinc_ribbon_dom"/>
</dbReference>
<feature type="region of interest" description="Disordered" evidence="1">
    <location>
        <begin position="23"/>
        <end position="98"/>
    </location>
</feature>
<keyword evidence="2" id="KW-0812">Transmembrane</keyword>
<feature type="transmembrane region" description="Helical" evidence="2">
    <location>
        <begin position="175"/>
        <end position="192"/>
    </location>
</feature>
<feature type="region of interest" description="Disordered" evidence="1">
    <location>
        <begin position="235"/>
        <end position="281"/>
    </location>
</feature>
<dbReference type="Proteomes" id="UP001238155">
    <property type="component" value="Chromosome"/>
</dbReference>
<feature type="domain" description="Zinc-ribbon" evidence="3">
    <location>
        <begin position="5"/>
        <end position="25"/>
    </location>
</feature>
<name>A0AAJ6FXQ2_9LACO</name>
<evidence type="ECO:0000259" key="3">
    <source>
        <dbReference type="Pfam" id="PF13240"/>
    </source>
</evidence>
<dbReference type="Pfam" id="PF13240">
    <property type="entry name" value="Zn_Ribbon_1"/>
    <property type="match status" value="1"/>
</dbReference>